<keyword evidence="1" id="KW-0677">Repeat</keyword>
<feature type="repeat" description="ANK" evidence="3">
    <location>
        <begin position="108"/>
        <end position="140"/>
    </location>
</feature>
<dbReference type="AlphaFoldDB" id="A0A485L6S9"/>
<dbReference type="EMBL" id="VJMH01006007">
    <property type="protein sequence ID" value="KAF0691883.1"/>
    <property type="molecule type" value="Genomic_DNA"/>
</dbReference>
<dbReference type="EMBL" id="CAADRA010006028">
    <property type="protein sequence ID" value="VFT93729.1"/>
    <property type="molecule type" value="Genomic_DNA"/>
</dbReference>
<dbReference type="OrthoDB" id="539213at2759"/>
<reference evidence="6 7" key="1">
    <citation type="submission" date="2019-03" db="EMBL/GenBank/DDBJ databases">
        <authorList>
            <person name="Gaulin E."/>
            <person name="Dumas B."/>
        </authorList>
    </citation>
    <scope>NUCLEOTIDE SEQUENCE [LARGE SCALE GENOMIC DNA]</scope>
    <source>
        <strain evidence="6">CBS 568.67</strain>
    </source>
</reference>
<dbReference type="SMART" id="SM00248">
    <property type="entry name" value="ANK"/>
    <property type="match status" value="4"/>
</dbReference>
<evidence type="ECO:0000256" key="3">
    <source>
        <dbReference type="PROSITE-ProRule" id="PRU00023"/>
    </source>
</evidence>
<dbReference type="Gene3D" id="1.25.40.20">
    <property type="entry name" value="Ankyrin repeat-containing domain"/>
    <property type="match status" value="1"/>
</dbReference>
<keyword evidence="2 3" id="KW-0040">ANK repeat</keyword>
<evidence type="ECO:0000313" key="6">
    <source>
        <dbReference type="EMBL" id="VFT93729.1"/>
    </source>
</evidence>
<dbReference type="InterPro" id="IPR036770">
    <property type="entry name" value="Ankyrin_rpt-contain_sf"/>
</dbReference>
<dbReference type="InterPro" id="IPR002110">
    <property type="entry name" value="Ankyrin_rpt"/>
</dbReference>
<feature type="compositionally biased region" description="Basic residues" evidence="4">
    <location>
        <begin position="357"/>
        <end position="370"/>
    </location>
</feature>
<dbReference type="PANTHER" id="PTHR24171">
    <property type="entry name" value="ANKYRIN REPEAT DOMAIN-CONTAINING PROTEIN 39-RELATED"/>
    <property type="match status" value="1"/>
</dbReference>
<dbReference type="PROSITE" id="PS50297">
    <property type="entry name" value="ANK_REP_REGION"/>
    <property type="match status" value="1"/>
</dbReference>
<evidence type="ECO:0000313" key="7">
    <source>
        <dbReference type="Proteomes" id="UP000332933"/>
    </source>
</evidence>
<organism evidence="6 7">
    <name type="scientific">Aphanomyces stellatus</name>
    <dbReference type="NCBI Taxonomy" id="120398"/>
    <lineage>
        <taxon>Eukaryota</taxon>
        <taxon>Sar</taxon>
        <taxon>Stramenopiles</taxon>
        <taxon>Oomycota</taxon>
        <taxon>Saprolegniomycetes</taxon>
        <taxon>Saprolegniales</taxon>
        <taxon>Verrucalvaceae</taxon>
        <taxon>Aphanomyces</taxon>
    </lineage>
</organism>
<evidence type="ECO:0000256" key="2">
    <source>
        <dbReference type="ARBA" id="ARBA00023043"/>
    </source>
</evidence>
<evidence type="ECO:0000313" key="5">
    <source>
        <dbReference type="EMBL" id="KAF0691883.1"/>
    </source>
</evidence>
<dbReference type="Pfam" id="PF12796">
    <property type="entry name" value="Ank_2"/>
    <property type="match status" value="1"/>
</dbReference>
<feature type="region of interest" description="Disordered" evidence="4">
    <location>
        <begin position="350"/>
        <end position="377"/>
    </location>
</feature>
<reference evidence="5" key="2">
    <citation type="submission" date="2019-06" db="EMBL/GenBank/DDBJ databases">
        <title>Genomics analysis of Aphanomyces spp. identifies a new class of oomycete effector associated with host adaptation.</title>
        <authorList>
            <person name="Gaulin E."/>
        </authorList>
    </citation>
    <scope>NUCLEOTIDE SEQUENCE</scope>
    <source>
        <strain evidence="5">CBS 578.67</strain>
    </source>
</reference>
<accession>A0A485L6S9</accession>
<sequence length="377" mass="41323">MGAAMSDYFTNPIDVSDGYYEDADPYIVIHDACAKGKHHTASLYFKRGGDPNEKCFEDDDVYERDDTPMICAARGCPSVGMRGGTKKHFLTMQIVLMFGGDVNAFNKLHQTPLYVAVTRGYLTVAVWLVENGADVNICDSVGVSPLLCAARACRADLVALLLECKANVQAPPRPNTCVHFPTIADEMPSFDPAIQAMLQQGLRDQTGLSTSSSSSAPRQSLATGSQLLVLKDQLRLLPPRAATAPAPVLTAPPHETEAARERRRQRPSTVPSSTEPSSVQQVLRVTDAKRSVILDLGKCRIGGSWVKKRDVSGRIHVAEWEFVKATFVNQDAARVHDTMEHASCTRHLPRLLATKDKTRRRGNHRRRGGGRRPSPQA</sequence>
<keyword evidence="7" id="KW-1185">Reference proteome</keyword>
<dbReference type="SUPFAM" id="SSF48403">
    <property type="entry name" value="Ankyrin repeat"/>
    <property type="match status" value="1"/>
</dbReference>
<dbReference type="PANTHER" id="PTHR24171:SF9">
    <property type="entry name" value="ANKYRIN REPEAT DOMAIN-CONTAINING PROTEIN 39"/>
    <property type="match status" value="1"/>
</dbReference>
<evidence type="ECO:0000256" key="4">
    <source>
        <dbReference type="SAM" id="MobiDB-lite"/>
    </source>
</evidence>
<feature type="compositionally biased region" description="Low complexity" evidence="4">
    <location>
        <begin position="242"/>
        <end position="253"/>
    </location>
</feature>
<evidence type="ECO:0000256" key="1">
    <source>
        <dbReference type="ARBA" id="ARBA00022737"/>
    </source>
</evidence>
<protein>
    <submittedName>
        <fullName evidence="6">Aste57867_16967 protein</fullName>
    </submittedName>
</protein>
<feature type="compositionally biased region" description="Low complexity" evidence="4">
    <location>
        <begin position="267"/>
        <end position="281"/>
    </location>
</feature>
<feature type="region of interest" description="Disordered" evidence="4">
    <location>
        <begin position="242"/>
        <end position="281"/>
    </location>
</feature>
<proteinExistence type="predicted"/>
<dbReference type="PROSITE" id="PS50088">
    <property type="entry name" value="ANK_REPEAT"/>
    <property type="match status" value="1"/>
</dbReference>
<gene>
    <name evidence="6" type="primary">Aste57867_16967</name>
    <name evidence="5" type="ORF">As57867_016909</name>
    <name evidence="6" type="ORF">ASTE57867_16967</name>
</gene>
<name>A0A485L6S9_9STRA</name>
<dbReference type="Proteomes" id="UP000332933">
    <property type="component" value="Unassembled WGS sequence"/>
</dbReference>